<accession>A0ABM1F9P1</accession>
<evidence type="ECO:0000256" key="1">
    <source>
        <dbReference type="ARBA" id="ARBA00010490"/>
    </source>
</evidence>
<dbReference type="Pfam" id="PF01984">
    <property type="entry name" value="dsDNA_bind"/>
    <property type="match status" value="1"/>
</dbReference>
<evidence type="ECO:0000313" key="4">
    <source>
        <dbReference type="RefSeq" id="XP_014681162.1"/>
    </source>
</evidence>
<reference evidence="4" key="1">
    <citation type="submission" date="2025-08" db="UniProtKB">
        <authorList>
            <consortium name="RefSeq"/>
        </authorList>
    </citation>
    <scope>IDENTIFICATION</scope>
</reference>
<dbReference type="Proteomes" id="UP000695022">
    <property type="component" value="Unplaced"/>
</dbReference>
<organism evidence="3 4">
    <name type="scientific">Priapulus caudatus</name>
    <name type="common">Priapulid worm</name>
    <dbReference type="NCBI Taxonomy" id="37621"/>
    <lineage>
        <taxon>Eukaryota</taxon>
        <taxon>Metazoa</taxon>
        <taxon>Ecdysozoa</taxon>
        <taxon>Scalidophora</taxon>
        <taxon>Priapulida</taxon>
        <taxon>Priapulimorpha</taxon>
        <taxon>Priapulimorphida</taxon>
        <taxon>Priapulidae</taxon>
        <taxon>Priapulus</taxon>
    </lineage>
</organism>
<evidence type="ECO:0000313" key="3">
    <source>
        <dbReference type="Proteomes" id="UP000695022"/>
    </source>
</evidence>
<gene>
    <name evidence="4" type="primary">LOC106821040</name>
</gene>
<feature type="compositionally biased region" description="Basic and acidic residues" evidence="2">
    <location>
        <begin position="1"/>
        <end position="18"/>
    </location>
</feature>
<feature type="compositionally biased region" description="Basic and acidic residues" evidence="2">
    <location>
        <begin position="32"/>
        <end position="44"/>
    </location>
</feature>
<dbReference type="PANTHER" id="PTHR10840:SF0">
    <property type="entry name" value="PROGRAMMED CELL DEATH PROTEIN 5"/>
    <property type="match status" value="1"/>
</dbReference>
<sequence length="128" mass="14431">MDEELDSLRAKRLAELQQKHGRQGGAPGGGEDQQKRAAQEEEMKNNILSQVLTQSARARLNTIAIAKPEKAKSVEHILLNMATSGQIQQKLDEDQLKSLLEQISSQTTKQTTVKFDRKRAHMDFDDDF</sequence>
<name>A0ABM1F9P1_PRICU</name>
<dbReference type="Gene3D" id="1.10.8.140">
    <property type="entry name" value="PDCD5-like"/>
    <property type="match status" value="1"/>
</dbReference>
<evidence type="ECO:0000256" key="2">
    <source>
        <dbReference type="SAM" id="MobiDB-lite"/>
    </source>
</evidence>
<protein>
    <submittedName>
        <fullName evidence="4">Programmed cell death protein 5-like</fullName>
    </submittedName>
</protein>
<dbReference type="InterPro" id="IPR036883">
    <property type="entry name" value="PDCD5-like_sf"/>
</dbReference>
<dbReference type="GeneID" id="106821040"/>
<dbReference type="PIRSF" id="PIRSF015730">
    <property type="entry name" value="TFAR19"/>
    <property type="match status" value="1"/>
</dbReference>
<dbReference type="RefSeq" id="XP_014681162.1">
    <property type="nucleotide sequence ID" value="XM_014825676.1"/>
</dbReference>
<proteinExistence type="inferred from homology"/>
<dbReference type="InterPro" id="IPR002836">
    <property type="entry name" value="PDCD5-like"/>
</dbReference>
<dbReference type="SUPFAM" id="SSF46950">
    <property type="entry name" value="Double-stranded DNA-binding domain"/>
    <property type="match status" value="1"/>
</dbReference>
<comment type="similarity">
    <text evidence="1">Belongs to the PDCD5 family.</text>
</comment>
<dbReference type="PANTHER" id="PTHR10840">
    <property type="entry name" value="PROGRAMMED CELL DEATH PROTEIN 5"/>
    <property type="match status" value="1"/>
</dbReference>
<keyword evidence="3" id="KW-1185">Reference proteome</keyword>
<feature type="region of interest" description="Disordered" evidence="2">
    <location>
        <begin position="1"/>
        <end position="48"/>
    </location>
</feature>